<gene>
    <name evidence="1" type="ORF">C482_07691</name>
</gene>
<protein>
    <submittedName>
        <fullName evidence="1">Methylmalonyl-CoA mutase large subunit</fullName>
    </submittedName>
</protein>
<dbReference type="EMBL" id="AOIN01000046">
    <property type="protein sequence ID" value="ELZ01065.1"/>
    <property type="molecule type" value="Genomic_DNA"/>
</dbReference>
<sequence>MPHIIAAVKTYATVGEICNVLRDEFGEYQPGGTM</sequence>
<reference evidence="1 2" key="1">
    <citation type="journal article" date="2014" name="PLoS Genet.">
        <title>Phylogenetically driven sequencing of extremely halophilic archaea reveals strategies for static and dynamic osmo-response.</title>
        <authorList>
            <person name="Becker E.A."/>
            <person name="Seitzer P.M."/>
            <person name="Tritt A."/>
            <person name="Larsen D."/>
            <person name="Krusor M."/>
            <person name="Yao A.I."/>
            <person name="Wu D."/>
            <person name="Madern D."/>
            <person name="Eisen J.A."/>
            <person name="Darling A.E."/>
            <person name="Facciotti M.T."/>
        </authorList>
    </citation>
    <scope>NUCLEOTIDE SEQUENCE [LARGE SCALE GENOMIC DNA]</scope>
    <source>
        <strain evidence="1 2">JCM 10990</strain>
    </source>
</reference>
<dbReference type="InterPro" id="IPR016176">
    <property type="entry name" value="Cbl-dep_enz_cat"/>
</dbReference>
<comment type="caution">
    <text evidence="1">The sequence shown here is derived from an EMBL/GenBank/DDBJ whole genome shotgun (WGS) entry which is preliminary data.</text>
</comment>
<name>M0ARB6_9EURY</name>
<dbReference type="Proteomes" id="UP000011693">
    <property type="component" value="Unassembled WGS sequence"/>
</dbReference>
<dbReference type="SUPFAM" id="SSF51703">
    <property type="entry name" value="Cobalamin (vitamin B12)-dependent enzymes"/>
    <property type="match status" value="1"/>
</dbReference>
<dbReference type="GO" id="GO:0003824">
    <property type="term" value="F:catalytic activity"/>
    <property type="evidence" value="ECO:0007669"/>
    <property type="project" value="InterPro"/>
</dbReference>
<dbReference type="GO" id="GO:0031419">
    <property type="term" value="F:cobalamin binding"/>
    <property type="evidence" value="ECO:0007669"/>
    <property type="project" value="InterPro"/>
</dbReference>
<organism evidence="1 2">
    <name type="scientific">Natrialba chahannaoensis JCM 10990</name>
    <dbReference type="NCBI Taxonomy" id="1227492"/>
    <lineage>
        <taxon>Archaea</taxon>
        <taxon>Methanobacteriati</taxon>
        <taxon>Methanobacteriota</taxon>
        <taxon>Stenosarchaea group</taxon>
        <taxon>Halobacteria</taxon>
        <taxon>Halobacteriales</taxon>
        <taxon>Natrialbaceae</taxon>
        <taxon>Natrialba</taxon>
    </lineage>
</organism>
<proteinExistence type="predicted"/>
<dbReference type="AlphaFoldDB" id="M0ARB6"/>
<accession>M0ARB6</accession>
<dbReference type="STRING" id="1227492.C482_07691"/>
<dbReference type="Gene3D" id="3.20.20.240">
    <property type="entry name" value="Methylmalonyl-CoA mutase"/>
    <property type="match status" value="1"/>
</dbReference>
<evidence type="ECO:0000313" key="1">
    <source>
        <dbReference type="EMBL" id="ELZ01065.1"/>
    </source>
</evidence>
<evidence type="ECO:0000313" key="2">
    <source>
        <dbReference type="Proteomes" id="UP000011693"/>
    </source>
</evidence>
<keyword evidence="2" id="KW-1185">Reference proteome</keyword>